<comment type="caution">
    <text evidence="1">The sequence shown here is derived from an EMBL/GenBank/DDBJ whole genome shotgun (WGS) entry which is preliminary data.</text>
</comment>
<keyword evidence="2" id="KW-1185">Reference proteome</keyword>
<organism evidence="1 2">
    <name type="scientific">Hymenobacter busanensis</name>
    <dbReference type="NCBI Taxonomy" id="2607656"/>
    <lineage>
        <taxon>Bacteria</taxon>
        <taxon>Pseudomonadati</taxon>
        <taxon>Bacteroidota</taxon>
        <taxon>Cytophagia</taxon>
        <taxon>Cytophagales</taxon>
        <taxon>Hymenobacteraceae</taxon>
        <taxon>Hymenobacter</taxon>
    </lineage>
</organism>
<dbReference type="Proteomes" id="UP000326380">
    <property type="component" value="Unassembled WGS sequence"/>
</dbReference>
<accession>A0A7L4ZVE9</accession>
<name>A0A7L4ZVE9_9BACT</name>
<reference evidence="1 2" key="1">
    <citation type="submission" date="2019-09" db="EMBL/GenBank/DDBJ databases">
        <title>Genome sequence of Hymenobacter sp. M3.</title>
        <authorList>
            <person name="Srinivasan S."/>
        </authorList>
    </citation>
    <scope>NUCLEOTIDE SEQUENCE [LARGE SCALE GENOMIC DNA]</scope>
    <source>
        <strain evidence="1 2">M3</strain>
    </source>
</reference>
<proteinExistence type="predicted"/>
<gene>
    <name evidence="1" type="ORF">F0P96_13450</name>
</gene>
<sequence>MLKAYYYLLYKFYRTQQALSRGPFGERHGLHLNAALMLALLIVWPICSVLIRHFGGFIAGLMLGKQTKVLALVLFFFGPLLMLTACNYYLFRRPIWYKYIVEFRGYPRRQRDWGTLKILGYILLFLASSCMAFLKN</sequence>
<dbReference type="AlphaFoldDB" id="A0A7L4ZVE9"/>
<protein>
    <submittedName>
        <fullName evidence="1">Uncharacterized protein</fullName>
    </submittedName>
</protein>
<dbReference type="RefSeq" id="WP_151079412.1">
    <property type="nucleotide sequence ID" value="NZ_CP047647.1"/>
</dbReference>
<evidence type="ECO:0000313" key="1">
    <source>
        <dbReference type="EMBL" id="KAA9332471.1"/>
    </source>
</evidence>
<dbReference type="EMBL" id="VTWU01000004">
    <property type="protein sequence ID" value="KAA9332471.1"/>
    <property type="molecule type" value="Genomic_DNA"/>
</dbReference>
<evidence type="ECO:0000313" key="2">
    <source>
        <dbReference type="Proteomes" id="UP000326380"/>
    </source>
</evidence>